<dbReference type="PANTHER" id="PTHR45527">
    <property type="entry name" value="NONRIBOSOMAL PEPTIDE SYNTHETASE"/>
    <property type="match status" value="1"/>
</dbReference>
<dbReference type="RefSeq" id="WP_344485347.1">
    <property type="nucleotide sequence ID" value="NZ_BAAASB010000028.1"/>
</dbReference>
<proteinExistence type="predicted"/>
<organism evidence="3 4">
    <name type="scientific">Streptomyces amakusaensis</name>
    <dbReference type="NCBI Taxonomy" id="67271"/>
    <lineage>
        <taxon>Bacteria</taxon>
        <taxon>Bacillati</taxon>
        <taxon>Actinomycetota</taxon>
        <taxon>Actinomycetes</taxon>
        <taxon>Kitasatosporales</taxon>
        <taxon>Streptomycetaceae</taxon>
        <taxon>Streptomyces</taxon>
    </lineage>
</organism>
<keyword evidence="4" id="KW-1185">Reference proteome</keyword>
<feature type="region of interest" description="Disordered" evidence="1">
    <location>
        <begin position="42"/>
        <end position="64"/>
    </location>
</feature>
<dbReference type="Gene3D" id="3.40.50.1820">
    <property type="entry name" value="alpha/beta hydrolase"/>
    <property type="match status" value="1"/>
</dbReference>
<dbReference type="InterPro" id="IPR029058">
    <property type="entry name" value="AB_hydrolase_fold"/>
</dbReference>
<dbReference type="InterPro" id="IPR009081">
    <property type="entry name" value="PP-bd_ACP"/>
</dbReference>
<feature type="domain" description="Carrier" evidence="2">
    <location>
        <begin position="1"/>
        <end position="50"/>
    </location>
</feature>
<accession>A0ABW0AV59</accession>
<name>A0ABW0AV59_9ACTN</name>
<dbReference type="PROSITE" id="PS50075">
    <property type="entry name" value="CARRIER"/>
    <property type="match status" value="1"/>
</dbReference>
<sequence length="64" mass="7401">DNFFTHGGHSLLAMRLTNRINTTLNTHTTIHTLFQHPTPAELAKHLAEPRRERPVLRRRTGPRP</sequence>
<evidence type="ECO:0000313" key="4">
    <source>
        <dbReference type="Proteomes" id="UP001596160"/>
    </source>
</evidence>
<feature type="compositionally biased region" description="Basic and acidic residues" evidence="1">
    <location>
        <begin position="42"/>
        <end position="55"/>
    </location>
</feature>
<evidence type="ECO:0000256" key="1">
    <source>
        <dbReference type="SAM" id="MobiDB-lite"/>
    </source>
</evidence>
<dbReference type="SUPFAM" id="SSF47336">
    <property type="entry name" value="ACP-like"/>
    <property type="match status" value="1"/>
</dbReference>
<dbReference type="EMBL" id="JBHSKP010000029">
    <property type="protein sequence ID" value="MFC5156107.1"/>
    <property type="molecule type" value="Genomic_DNA"/>
</dbReference>
<gene>
    <name evidence="3" type="ORF">ACFPRH_30795</name>
</gene>
<feature type="non-terminal residue" evidence="3">
    <location>
        <position position="1"/>
    </location>
</feature>
<comment type="caution">
    <text evidence="3">The sequence shown here is derived from an EMBL/GenBank/DDBJ whole genome shotgun (WGS) entry which is preliminary data.</text>
</comment>
<dbReference type="InterPro" id="IPR036736">
    <property type="entry name" value="ACP-like_sf"/>
</dbReference>
<evidence type="ECO:0000313" key="3">
    <source>
        <dbReference type="EMBL" id="MFC5156107.1"/>
    </source>
</evidence>
<protein>
    <submittedName>
        <fullName evidence="3">Phosphopantetheine-binding protein</fullName>
    </submittedName>
</protein>
<dbReference type="Pfam" id="PF00550">
    <property type="entry name" value="PP-binding"/>
    <property type="match status" value="1"/>
</dbReference>
<dbReference type="PANTHER" id="PTHR45527:SF1">
    <property type="entry name" value="FATTY ACID SYNTHASE"/>
    <property type="match status" value="1"/>
</dbReference>
<reference evidence="4" key="1">
    <citation type="journal article" date="2019" name="Int. J. Syst. Evol. Microbiol.">
        <title>The Global Catalogue of Microorganisms (GCM) 10K type strain sequencing project: providing services to taxonomists for standard genome sequencing and annotation.</title>
        <authorList>
            <consortium name="The Broad Institute Genomics Platform"/>
            <consortium name="The Broad Institute Genome Sequencing Center for Infectious Disease"/>
            <person name="Wu L."/>
            <person name="Ma J."/>
        </authorList>
    </citation>
    <scope>NUCLEOTIDE SEQUENCE [LARGE SCALE GENOMIC DNA]</scope>
    <source>
        <strain evidence="4">PCU 266</strain>
    </source>
</reference>
<dbReference type="Proteomes" id="UP001596160">
    <property type="component" value="Unassembled WGS sequence"/>
</dbReference>
<evidence type="ECO:0000259" key="2">
    <source>
        <dbReference type="PROSITE" id="PS50075"/>
    </source>
</evidence>